<protein>
    <recommendedName>
        <fullName evidence="3">PIN domain-containing protein</fullName>
    </recommendedName>
</protein>
<sequence>MGYSESGQGRPSGTAGTNPAGLEARLGAAGTEPLRGVPRLHAAQAPALWEQAKVSPCNRLTAPPYSSIVLHGGTMRRRVYIETTIPSSYHGTRPGPDMVARRQWTREWWERESGRYELVTGLPVLDELERGRQPNKEDMLELVAGLKLLPVEEAVEEIVDTYIDQFVMPADPRGDALHLAMASYHNCHFLLTWNCRHLANAAKFEHIRHVNSLMGLPMPTLTTPVELLYGQEGTDEKGPIKGEF</sequence>
<evidence type="ECO:0008006" key="3">
    <source>
        <dbReference type="Google" id="ProtNLM"/>
    </source>
</evidence>
<feature type="non-terminal residue" evidence="2">
    <location>
        <position position="244"/>
    </location>
</feature>
<proteinExistence type="predicted"/>
<dbReference type="CDD" id="cd18687">
    <property type="entry name" value="PIN_VapC-like"/>
    <property type="match status" value="1"/>
</dbReference>
<evidence type="ECO:0000256" key="1">
    <source>
        <dbReference type="SAM" id="MobiDB-lite"/>
    </source>
</evidence>
<reference evidence="2" key="1">
    <citation type="journal article" date="2014" name="Front. Microbiol.">
        <title>High frequency of phylogenetically diverse reductive dehalogenase-homologous genes in deep subseafloor sedimentary metagenomes.</title>
        <authorList>
            <person name="Kawai M."/>
            <person name="Futagami T."/>
            <person name="Toyoda A."/>
            <person name="Takaki Y."/>
            <person name="Nishi S."/>
            <person name="Hori S."/>
            <person name="Arai W."/>
            <person name="Tsubouchi T."/>
            <person name="Morono Y."/>
            <person name="Uchiyama I."/>
            <person name="Ito T."/>
            <person name="Fujiyama A."/>
            <person name="Inagaki F."/>
            <person name="Takami H."/>
        </authorList>
    </citation>
    <scope>NUCLEOTIDE SEQUENCE</scope>
    <source>
        <strain evidence="2">Expedition CK06-06</strain>
    </source>
</reference>
<feature type="compositionally biased region" description="Polar residues" evidence="1">
    <location>
        <begin position="1"/>
        <end position="17"/>
    </location>
</feature>
<dbReference type="EMBL" id="BARS01030768">
    <property type="protein sequence ID" value="GAG25583.1"/>
    <property type="molecule type" value="Genomic_DNA"/>
</dbReference>
<evidence type="ECO:0000313" key="2">
    <source>
        <dbReference type="EMBL" id="GAG25583.1"/>
    </source>
</evidence>
<comment type="caution">
    <text evidence="2">The sequence shown here is derived from an EMBL/GenBank/DDBJ whole genome shotgun (WGS) entry which is preliminary data.</text>
</comment>
<organism evidence="2">
    <name type="scientific">marine sediment metagenome</name>
    <dbReference type="NCBI Taxonomy" id="412755"/>
    <lineage>
        <taxon>unclassified sequences</taxon>
        <taxon>metagenomes</taxon>
        <taxon>ecological metagenomes</taxon>
    </lineage>
</organism>
<dbReference type="AlphaFoldDB" id="X0WM51"/>
<dbReference type="SUPFAM" id="SSF88723">
    <property type="entry name" value="PIN domain-like"/>
    <property type="match status" value="1"/>
</dbReference>
<name>X0WM51_9ZZZZ</name>
<feature type="region of interest" description="Disordered" evidence="1">
    <location>
        <begin position="1"/>
        <end position="21"/>
    </location>
</feature>
<dbReference type="InterPro" id="IPR029060">
    <property type="entry name" value="PIN-like_dom_sf"/>
</dbReference>
<accession>X0WM51</accession>
<gene>
    <name evidence="2" type="ORF">S01H1_47954</name>
</gene>